<protein>
    <submittedName>
        <fullName evidence="2">Uncharacterized protein</fullName>
    </submittedName>
</protein>
<accession>A0A4C1VCY7</accession>
<organism evidence="2 3">
    <name type="scientific">Eumeta variegata</name>
    <name type="common">Bagworm moth</name>
    <name type="synonym">Eumeta japonica</name>
    <dbReference type="NCBI Taxonomy" id="151549"/>
    <lineage>
        <taxon>Eukaryota</taxon>
        <taxon>Metazoa</taxon>
        <taxon>Ecdysozoa</taxon>
        <taxon>Arthropoda</taxon>
        <taxon>Hexapoda</taxon>
        <taxon>Insecta</taxon>
        <taxon>Pterygota</taxon>
        <taxon>Neoptera</taxon>
        <taxon>Endopterygota</taxon>
        <taxon>Lepidoptera</taxon>
        <taxon>Glossata</taxon>
        <taxon>Ditrysia</taxon>
        <taxon>Tineoidea</taxon>
        <taxon>Psychidae</taxon>
        <taxon>Oiketicinae</taxon>
        <taxon>Eumeta</taxon>
    </lineage>
</organism>
<evidence type="ECO:0000313" key="3">
    <source>
        <dbReference type="Proteomes" id="UP000299102"/>
    </source>
</evidence>
<sequence>MISVSFKAVRKIAVLSDRHAAYTQFTQPREIKKREERISHFSGIPDNNRIQRAVPLKTFACCVQATNGNKKLDTALFVLTKKSTQCTASETRPAGGRGQARAPRKKSGAVFTSAKRINTCPADARAVTAPTRDRIEIVEYMNV</sequence>
<feature type="region of interest" description="Disordered" evidence="1">
    <location>
        <begin position="87"/>
        <end position="108"/>
    </location>
</feature>
<comment type="caution">
    <text evidence="2">The sequence shown here is derived from an EMBL/GenBank/DDBJ whole genome shotgun (WGS) entry which is preliminary data.</text>
</comment>
<proteinExistence type="predicted"/>
<name>A0A4C1VCY7_EUMVA</name>
<dbReference type="AlphaFoldDB" id="A0A4C1VCY7"/>
<dbReference type="Proteomes" id="UP000299102">
    <property type="component" value="Unassembled WGS sequence"/>
</dbReference>
<dbReference type="EMBL" id="BGZK01000309">
    <property type="protein sequence ID" value="GBP35804.1"/>
    <property type="molecule type" value="Genomic_DNA"/>
</dbReference>
<gene>
    <name evidence="2" type="ORF">EVAR_20660_1</name>
</gene>
<reference evidence="2 3" key="1">
    <citation type="journal article" date="2019" name="Commun. Biol.">
        <title>The bagworm genome reveals a unique fibroin gene that provides high tensile strength.</title>
        <authorList>
            <person name="Kono N."/>
            <person name="Nakamura H."/>
            <person name="Ohtoshi R."/>
            <person name="Tomita M."/>
            <person name="Numata K."/>
            <person name="Arakawa K."/>
        </authorList>
    </citation>
    <scope>NUCLEOTIDE SEQUENCE [LARGE SCALE GENOMIC DNA]</scope>
</reference>
<keyword evidence="3" id="KW-1185">Reference proteome</keyword>
<evidence type="ECO:0000256" key="1">
    <source>
        <dbReference type="SAM" id="MobiDB-lite"/>
    </source>
</evidence>
<evidence type="ECO:0000313" key="2">
    <source>
        <dbReference type="EMBL" id="GBP35804.1"/>
    </source>
</evidence>